<name>A0ACB9N1I4_9MYRT</name>
<accession>A0ACB9N1I4</accession>
<gene>
    <name evidence="1" type="ORF">MLD38_028078</name>
</gene>
<dbReference type="Proteomes" id="UP001057402">
    <property type="component" value="Chromosome 8"/>
</dbReference>
<proteinExistence type="predicted"/>
<organism evidence="1 2">
    <name type="scientific">Melastoma candidum</name>
    <dbReference type="NCBI Taxonomy" id="119954"/>
    <lineage>
        <taxon>Eukaryota</taxon>
        <taxon>Viridiplantae</taxon>
        <taxon>Streptophyta</taxon>
        <taxon>Embryophyta</taxon>
        <taxon>Tracheophyta</taxon>
        <taxon>Spermatophyta</taxon>
        <taxon>Magnoliopsida</taxon>
        <taxon>eudicotyledons</taxon>
        <taxon>Gunneridae</taxon>
        <taxon>Pentapetalae</taxon>
        <taxon>rosids</taxon>
        <taxon>malvids</taxon>
        <taxon>Myrtales</taxon>
        <taxon>Melastomataceae</taxon>
        <taxon>Melastomatoideae</taxon>
        <taxon>Melastomateae</taxon>
        <taxon>Melastoma</taxon>
    </lineage>
</organism>
<evidence type="ECO:0000313" key="1">
    <source>
        <dbReference type="EMBL" id="KAI4329726.1"/>
    </source>
</evidence>
<dbReference type="EMBL" id="CM042887">
    <property type="protein sequence ID" value="KAI4329726.1"/>
    <property type="molecule type" value="Genomic_DNA"/>
</dbReference>
<evidence type="ECO:0000313" key="2">
    <source>
        <dbReference type="Proteomes" id="UP001057402"/>
    </source>
</evidence>
<reference evidence="2" key="1">
    <citation type="journal article" date="2023" name="Front. Plant Sci.">
        <title>Chromosomal-level genome assembly of Melastoma candidum provides insights into trichome evolution.</title>
        <authorList>
            <person name="Zhong Y."/>
            <person name="Wu W."/>
            <person name="Sun C."/>
            <person name="Zou P."/>
            <person name="Liu Y."/>
            <person name="Dai S."/>
            <person name="Zhou R."/>
        </authorList>
    </citation>
    <scope>NUCLEOTIDE SEQUENCE [LARGE SCALE GENOMIC DNA]</scope>
</reference>
<comment type="caution">
    <text evidence="1">The sequence shown here is derived from an EMBL/GenBank/DDBJ whole genome shotgun (WGS) entry which is preliminary data.</text>
</comment>
<sequence length="409" mass="45053">MFPTPISVSSVSFPDEASVTSYCHGGSLLHDFCGFHGVIGEEEIRMLPAISNHQPLPQLKKLRKKRSLPGNPDPDAEVIALSPQTLMTKNRFVCEVCNKGFQRDQNLQLHRRGHNLPWKLKQRNRDADGDGAIPIRKRAYVCPEPSCVHHHPSRALGDLTGIKKHYCRKHGEKKWKCEKCGKVYAVQSDCRAHVKTCGTREYRCDCGTIFTRKDSFVTHRAFCDALAEESARLSASQFPLPLPPPPPPTIQQAPAVTSWGQLPCPLLVKTGTTATFGNFSPSPPLPPRPIHSAGHLSATALLQKATAISVAASEMTSQELITGSVGNIRFWNKKGAPDGMTRDFLGLTHNKNLDIVKNNDNTADHGNNMARFASKASMDIHQGYIYGSSEEQQPTECNTFGYSSGTWTC</sequence>
<protein>
    <submittedName>
        <fullName evidence="1">Uncharacterized protein</fullName>
    </submittedName>
</protein>
<keyword evidence="2" id="KW-1185">Reference proteome</keyword>